<keyword evidence="4" id="KW-1185">Reference proteome</keyword>
<evidence type="ECO:0000313" key="4">
    <source>
        <dbReference type="Proteomes" id="UP000243924"/>
    </source>
</evidence>
<dbReference type="Pfam" id="PF11932">
    <property type="entry name" value="DUF3450"/>
    <property type="match status" value="1"/>
</dbReference>
<organism evidence="3 4">
    <name type="scientific">Halopseudomonas salegens</name>
    <dbReference type="NCBI Taxonomy" id="1434072"/>
    <lineage>
        <taxon>Bacteria</taxon>
        <taxon>Pseudomonadati</taxon>
        <taxon>Pseudomonadota</taxon>
        <taxon>Gammaproteobacteria</taxon>
        <taxon>Pseudomonadales</taxon>
        <taxon>Pseudomonadaceae</taxon>
        <taxon>Halopseudomonas</taxon>
    </lineage>
</organism>
<evidence type="ECO:0000256" key="1">
    <source>
        <dbReference type="SAM" id="Coils"/>
    </source>
</evidence>
<feature type="signal peptide" evidence="2">
    <location>
        <begin position="1"/>
        <end position="17"/>
    </location>
</feature>
<dbReference type="EMBL" id="LT629787">
    <property type="protein sequence ID" value="SDT94269.1"/>
    <property type="molecule type" value="Genomic_DNA"/>
</dbReference>
<dbReference type="Proteomes" id="UP000243924">
    <property type="component" value="Chromosome I"/>
</dbReference>
<feature type="chain" id="PRO_5009273007" description="DUF3450 domain-containing protein" evidence="2">
    <location>
        <begin position="18"/>
        <end position="255"/>
    </location>
</feature>
<keyword evidence="1" id="KW-0175">Coiled coil</keyword>
<accession>A0A1H2EGY4</accession>
<dbReference type="AlphaFoldDB" id="A0A1H2EGY4"/>
<dbReference type="InterPro" id="IPR016866">
    <property type="entry name" value="UCP028069"/>
</dbReference>
<reference evidence="4" key="1">
    <citation type="submission" date="2016-10" db="EMBL/GenBank/DDBJ databases">
        <authorList>
            <person name="Varghese N."/>
            <person name="Submissions S."/>
        </authorList>
    </citation>
    <scope>NUCLEOTIDE SEQUENCE [LARGE SCALE GENOMIC DNA]</scope>
    <source>
        <strain evidence="4">CECT 8338</strain>
    </source>
</reference>
<keyword evidence="2" id="KW-0732">Signal</keyword>
<evidence type="ECO:0008006" key="5">
    <source>
        <dbReference type="Google" id="ProtNLM"/>
    </source>
</evidence>
<dbReference type="OrthoDB" id="5880116at2"/>
<protein>
    <recommendedName>
        <fullName evidence="5">DUF3450 domain-containing protein</fullName>
    </recommendedName>
</protein>
<dbReference type="RefSeq" id="WP_092384199.1">
    <property type="nucleotide sequence ID" value="NZ_LT629787.1"/>
</dbReference>
<evidence type="ECO:0000313" key="3">
    <source>
        <dbReference type="EMBL" id="SDT94269.1"/>
    </source>
</evidence>
<dbReference type="PIRSF" id="PIRSF028069">
    <property type="entry name" value="UCP028069"/>
    <property type="match status" value="1"/>
</dbReference>
<proteinExistence type="predicted"/>
<name>A0A1H2EGY4_9GAMM</name>
<gene>
    <name evidence="3" type="ORF">SAMN05216210_0706</name>
</gene>
<dbReference type="STRING" id="1434072.SAMN05216210_0706"/>
<evidence type="ECO:0000256" key="2">
    <source>
        <dbReference type="SAM" id="SignalP"/>
    </source>
</evidence>
<feature type="coiled-coil region" evidence="1">
    <location>
        <begin position="14"/>
        <end position="97"/>
    </location>
</feature>
<sequence>MKGWLIGLLLLPAVVLADTRLQDAQQESEALQRDAAAAQQRIDQLDDAAREALQRYRDALLQSRQLRDYNTRMAAMVEAQRDELASLEEQLASIEQTQRAVLPLLQQMVSSLEQFVALDLPFLPEERAARINHLHTLMDRADVSVAEKYRRVIEAYQIESDYGRTLEAWRGTLKVEQGQRTVEFLRLGRVMLYFQSLDSREQGYWDASAQRWTSLPGSYRRALEQGIRIARQQQTPEMLRLPLKPVTPTVAGEGN</sequence>